<dbReference type="NCBIfam" id="TIGR01044">
    <property type="entry name" value="rplV_bact"/>
    <property type="match status" value="1"/>
</dbReference>
<comment type="subunit">
    <text evidence="7 9">Part of the 50S ribosomal subunit.</text>
</comment>
<organism evidence="12 13">
    <name type="scientific">Candidatus Jorgensenbacteria bacterium CG_4_10_14_0_8_um_filter_39_13</name>
    <dbReference type="NCBI Taxonomy" id="1974589"/>
    <lineage>
        <taxon>Bacteria</taxon>
        <taxon>Candidatus Joergenseniibacteriota</taxon>
    </lineage>
</organism>
<evidence type="ECO:0000256" key="1">
    <source>
        <dbReference type="ARBA" id="ARBA00009451"/>
    </source>
</evidence>
<name>A0A2M7RH16_9BACT</name>
<evidence type="ECO:0000256" key="8">
    <source>
        <dbReference type="RuleBase" id="RU004005"/>
    </source>
</evidence>
<dbReference type="GO" id="GO:0006412">
    <property type="term" value="P:translation"/>
    <property type="evidence" value="ECO:0007669"/>
    <property type="project" value="UniProtKB-UniRule"/>
</dbReference>
<comment type="function">
    <text evidence="7 10">This protein binds specifically to 23S rRNA; its binding is stimulated by other ribosomal proteins, e.g., L4, L17, and L20. It is important during the early stages of 50S assembly. It makes multiple contacts with different domains of the 23S rRNA in the assembled 50S subunit and ribosome.</text>
</comment>
<dbReference type="CDD" id="cd00336">
    <property type="entry name" value="Ribosomal_L22"/>
    <property type="match status" value="1"/>
</dbReference>
<dbReference type="InterPro" id="IPR001063">
    <property type="entry name" value="Ribosomal_uL22"/>
</dbReference>
<dbReference type="PANTHER" id="PTHR13501:SF8">
    <property type="entry name" value="LARGE RIBOSOMAL SUBUNIT PROTEIN UL22M"/>
    <property type="match status" value="1"/>
</dbReference>
<comment type="function">
    <text evidence="7">The globular domain of the protein is located near the polypeptide exit tunnel on the outside of the subunit, while an extended beta-hairpin is found that lines the wall of the exit tunnel in the center of the 70S ribosome.</text>
</comment>
<evidence type="ECO:0000313" key="12">
    <source>
        <dbReference type="EMBL" id="PIY96040.1"/>
    </source>
</evidence>
<reference evidence="13" key="1">
    <citation type="submission" date="2017-09" db="EMBL/GenBank/DDBJ databases">
        <title>Depth-based differentiation of microbial function through sediment-hosted aquifers and enrichment of novel symbionts in the deep terrestrial subsurface.</title>
        <authorList>
            <person name="Probst A.J."/>
            <person name="Ladd B."/>
            <person name="Jarett J.K."/>
            <person name="Geller-Mcgrath D.E."/>
            <person name="Sieber C.M.K."/>
            <person name="Emerson J.B."/>
            <person name="Anantharaman K."/>
            <person name="Thomas B.C."/>
            <person name="Malmstrom R."/>
            <person name="Stieglmeier M."/>
            <person name="Klingl A."/>
            <person name="Woyke T."/>
            <person name="Ryan C.M."/>
            <person name="Banfield J.F."/>
        </authorList>
    </citation>
    <scope>NUCLEOTIDE SEQUENCE [LARGE SCALE GENOMIC DNA]</scope>
</reference>
<dbReference type="InterPro" id="IPR018260">
    <property type="entry name" value="Ribosomal_uL22_CS"/>
</dbReference>
<dbReference type="SUPFAM" id="SSF54843">
    <property type="entry name" value="Ribosomal protein L22"/>
    <property type="match status" value="1"/>
</dbReference>
<dbReference type="EMBL" id="PFME01000024">
    <property type="protein sequence ID" value="PIY96040.1"/>
    <property type="molecule type" value="Genomic_DNA"/>
</dbReference>
<feature type="region of interest" description="Disordered" evidence="11">
    <location>
        <begin position="124"/>
        <end position="155"/>
    </location>
</feature>
<evidence type="ECO:0000256" key="5">
    <source>
        <dbReference type="ARBA" id="ARBA00023274"/>
    </source>
</evidence>
<dbReference type="AlphaFoldDB" id="A0A2M7RH16"/>
<dbReference type="GO" id="GO:0022625">
    <property type="term" value="C:cytosolic large ribosomal subunit"/>
    <property type="evidence" value="ECO:0007669"/>
    <property type="project" value="TreeGrafter"/>
</dbReference>
<gene>
    <name evidence="7" type="primary">rplV</name>
    <name evidence="12" type="ORF">COY65_01790</name>
</gene>
<feature type="compositionally biased region" description="Basic and acidic residues" evidence="11">
    <location>
        <begin position="139"/>
        <end position="149"/>
    </location>
</feature>
<comment type="caution">
    <text evidence="12">The sequence shown here is derived from an EMBL/GenBank/DDBJ whole genome shotgun (WGS) entry which is preliminary data.</text>
</comment>
<dbReference type="GO" id="GO:0019843">
    <property type="term" value="F:rRNA binding"/>
    <property type="evidence" value="ECO:0007669"/>
    <property type="project" value="UniProtKB-UniRule"/>
</dbReference>
<dbReference type="PROSITE" id="PS00464">
    <property type="entry name" value="RIBOSOMAL_L22"/>
    <property type="match status" value="1"/>
</dbReference>
<evidence type="ECO:0000256" key="6">
    <source>
        <dbReference type="ARBA" id="ARBA00035207"/>
    </source>
</evidence>
<evidence type="ECO:0000256" key="10">
    <source>
        <dbReference type="RuleBase" id="RU004008"/>
    </source>
</evidence>
<dbReference type="PANTHER" id="PTHR13501">
    <property type="entry name" value="CHLOROPLAST 50S RIBOSOMAL PROTEIN L22-RELATED"/>
    <property type="match status" value="1"/>
</dbReference>
<keyword evidence="5 7" id="KW-0687">Ribonucleoprotein</keyword>
<accession>A0A2M7RH16</accession>
<comment type="similarity">
    <text evidence="1 7 8">Belongs to the universal ribosomal protein uL22 family.</text>
</comment>
<dbReference type="Proteomes" id="UP000230238">
    <property type="component" value="Unassembled WGS sequence"/>
</dbReference>
<dbReference type="HAMAP" id="MF_01331_B">
    <property type="entry name" value="Ribosomal_uL22_B"/>
    <property type="match status" value="1"/>
</dbReference>
<protein>
    <recommendedName>
        <fullName evidence="6 7">Large ribosomal subunit protein uL22</fullName>
    </recommendedName>
</protein>
<dbReference type="InterPro" id="IPR047867">
    <property type="entry name" value="Ribosomal_uL22_bac/org-type"/>
</dbReference>
<dbReference type="InterPro" id="IPR036394">
    <property type="entry name" value="Ribosomal_uL22_sf"/>
</dbReference>
<evidence type="ECO:0000256" key="4">
    <source>
        <dbReference type="ARBA" id="ARBA00022980"/>
    </source>
</evidence>
<dbReference type="Gene3D" id="3.90.470.10">
    <property type="entry name" value="Ribosomal protein L22/L17"/>
    <property type="match status" value="1"/>
</dbReference>
<keyword evidence="4 7" id="KW-0689">Ribosomal protein</keyword>
<evidence type="ECO:0000256" key="3">
    <source>
        <dbReference type="ARBA" id="ARBA00022884"/>
    </source>
</evidence>
<sequence length="170" mass="19419">MDRPVIAKLKYLRIAPRKVRLAASSLKNLPVQEAEAYLRLSPTRAAVPILKLLHSAISNAEKNFKLPTDKLFIKEIQVDQGPKSKRWIPRARGSSNTIERKTSHLTLTLAVSDKITPRFTFMVKPKKQKGASKKKKEKAKTEGKEKEPISKFQPKPAKGFFKKFFRRKVI</sequence>
<evidence type="ECO:0000313" key="13">
    <source>
        <dbReference type="Proteomes" id="UP000230238"/>
    </source>
</evidence>
<evidence type="ECO:0000256" key="7">
    <source>
        <dbReference type="HAMAP-Rule" id="MF_01331"/>
    </source>
</evidence>
<proteinExistence type="inferred from homology"/>
<dbReference type="GO" id="GO:0003735">
    <property type="term" value="F:structural constituent of ribosome"/>
    <property type="evidence" value="ECO:0007669"/>
    <property type="project" value="InterPro"/>
</dbReference>
<keyword evidence="3 7" id="KW-0694">RNA-binding</keyword>
<feature type="compositionally biased region" description="Basic residues" evidence="11">
    <location>
        <begin position="124"/>
        <end position="138"/>
    </location>
</feature>
<evidence type="ECO:0000256" key="9">
    <source>
        <dbReference type="RuleBase" id="RU004006"/>
    </source>
</evidence>
<evidence type="ECO:0000256" key="11">
    <source>
        <dbReference type="SAM" id="MobiDB-lite"/>
    </source>
</evidence>
<dbReference type="Pfam" id="PF00237">
    <property type="entry name" value="Ribosomal_L22"/>
    <property type="match status" value="1"/>
</dbReference>
<dbReference type="InterPro" id="IPR005727">
    <property type="entry name" value="Ribosomal_uL22_bac/chlpt-type"/>
</dbReference>
<keyword evidence="2 7" id="KW-0699">rRNA-binding</keyword>
<evidence type="ECO:0000256" key="2">
    <source>
        <dbReference type="ARBA" id="ARBA00022730"/>
    </source>
</evidence>